<dbReference type="GO" id="GO:0005956">
    <property type="term" value="C:protein kinase CK2 complex"/>
    <property type="evidence" value="ECO:0007669"/>
    <property type="project" value="UniProtKB-UniRule"/>
</dbReference>
<dbReference type="Pfam" id="PF01214">
    <property type="entry name" value="CK_II_beta"/>
    <property type="match status" value="1"/>
</dbReference>
<name>A0AAW1NW37_9CHLO</name>
<gene>
    <name evidence="4" type="ORF">WJX73_007306</name>
</gene>
<organism evidence="4 5">
    <name type="scientific">Symbiochloris irregularis</name>
    <dbReference type="NCBI Taxonomy" id="706552"/>
    <lineage>
        <taxon>Eukaryota</taxon>
        <taxon>Viridiplantae</taxon>
        <taxon>Chlorophyta</taxon>
        <taxon>core chlorophytes</taxon>
        <taxon>Trebouxiophyceae</taxon>
        <taxon>Trebouxiales</taxon>
        <taxon>Trebouxiaceae</taxon>
        <taxon>Symbiochloris</taxon>
    </lineage>
</organism>
<dbReference type="PANTHER" id="PTHR11740">
    <property type="entry name" value="CASEIN KINASE II SUBUNIT BETA"/>
    <property type="match status" value="1"/>
</dbReference>
<evidence type="ECO:0000256" key="1">
    <source>
        <dbReference type="ARBA" id="ARBA00006941"/>
    </source>
</evidence>
<comment type="function">
    <text evidence="2">Plays a complex role in regulating the basal catalytic activity of the alpha subunit.</text>
</comment>
<evidence type="ECO:0000313" key="4">
    <source>
        <dbReference type="EMBL" id="KAK9800347.1"/>
    </source>
</evidence>
<comment type="caution">
    <text evidence="4">The sequence shown here is derived from an EMBL/GenBank/DDBJ whole genome shotgun (WGS) entry which is preliminary data.</text>
</comment>
<dbReference type="PRINTS" id="PR00472">
    <property type="entry name" value="CASNKINASEII"/>
</dbReference>
<keyword evidence="5" id="KW-1185">Reference proteome</keyword>
<evidence type="ECO:0000256" key="3">
    <source>
        <dbReference type="SAM" id="MobiDB-lite"/>
    </source>
</evidence>
<dbReference type="GO" id="GO:0019887">
    <property type="term" value="F:protein kinase regulator activity"/>
    <property type="evidence" value="ECO:0007669"/>
    <property type="project" value="InterPro"/>
</dbReference>
<dbReference type="InterPro" id="IPR000704">
    <property type="entry name" value="Casein_kinase_II_reg-sub"/>
</dbReference>
<dbReference type="FunFam" id="2.20.25.20:FF:000001">
    <property type="entry name" value="Casein kinase II subunit beta"/>
    <property type="match status" value="1"/>
</dbReference>
<dbReference type="FunFam" id="1.10.1820.10:FF:000005">
    <property type="entry name" value="Casein kinase II subunit beta"/>
    <property type="match status" value="1"/>
</dbReference>
<comment type="subunit">
    <text evidence="2">Tetramer of two alpha and two beta subunits.</text>
</comment>
<dbReference type="Proteomes" id="UP001465755">
    <property type="component" value="Unassembled WGS sequence"/>
</dbReference>
<dbReference type="PANTHER" id="PTHR11740:SF0">
    <property type="entry name" value="CASEIN KINASE II SUBUNIT BETA"/>
    <property type="match status" value="1"/>
</dbReference>
<accession>A0AAW1NW37</accession>
<evidence type="ECO:0000313" key="5">
    <source>
        <dbReference type="Proteomes" id="UP001465755"/>
    </source>
</evidence>
<dbReference type="PROSITE" id="PS01101">
    <property type="entry name" value="CK2_BETA"/>
    <property type="match status" value="1"/>
</dbReference>
<dbReference type="InterPro" id="IPR016149">
    <property type="entry name" value="Casein_kin_II_reg-sub_N"/>
</dbReference>
<dbReference type="SUPFAM" id="SSF57798">
    <property type="entry name" value="Casein kinase II beta subunit"/>
    <property type="match status" value="1"/>
</dbReference>
<dbReference type="InterPro" id="IPR035991">
    <property type="entry name" value="Casein_kinase_II_beta-like"/>
</dbReference>
<dbReference type="Gene3D" id="1.10.1820.10">
    <property type="entry name" value="protein kinase ck2 holoenzyme, chain C, domain 1"/>
    <property type="match status" value="1"/>
</dbReference>
<evidence type="ECO:0000256" key="2">
    <source>
        <dbReference type="RuleBase" id="RU361268"/>
    </source>
</evidence>
<dbReference type="EMBL" id="JALJOQ010000082">
    <property type="protein sequence ID" value="KAK9800347.1"/>
    <property type="molecule type" value="Genomic_DNA"/>
</dbReference>
<comment type="similarity">
    <text evidence="1 2">Belongs to the casein kinase 2 subunit beta family.</text>
</comment>
<protein>
    <recommendedName>
        <fullName evidence="2">Casein kinase II subunit beta</fullName>
        <shortName evidence="2">CK II beta</shortName>
    </recommendedName>
</protein>
<sequence>MVDTDRYQEDLLSDDSESGSSDEASGSDEEVASWISWFCSLKGNEFFCEVDEEFIQDDFNLSGLSSQVPYYDYALDMILDADSPNHDIVTDEQHNVLESAAEMLYGLIHVRYILTTRGMSAMHEKYKAIEFGRCPRVLCNGQPALPVGLSDIARTNTVKIYCPKCGDIYYPRYKYQGNVDGAYFGTTFPHLLLMTYPAMRPARHRESYVPRVFGFKLHPTNVASQPGNNAAAASGQAVHAPDAAHNASAGQNCANHV</sequence>
<proteinExistence type="inferred from homology"/>
<dbReference type="SMART" id="SM01085">
    <property type="entry name" value="CK_II_beta"/>
    <property type="match status" value="1"/>
</dbReference>
<dbReference type="GO" id="GO:0005737">
    <property type="term" value="C:cytoplasm"/>
    <property type="evidence" value="ECO:0007669"/>
    <property type="project" value="TreeGrafter"/>
</dbReference>
<reference evidence="4 5" key="1">
    <citation type="journal article" date="2024" name="Nat. Commun.">
        <title>Phylogenomics reveals the evolutionary origins of lichenization in chlorophyte algae.</title>
        <authorList>
            <person name="Puginier C."/>
            <person name="Libourel C."/>
            <person name="Otte J."/>
            <person name="Skaloud P."/>
            <person name="Haon M."/>
            <person name="Grisel S."/>
            <person name="Petersen M."/>
            <person name="Berrin J.G."/>
            <person name="Delaux P.M."/>
            <person name="Dal Grande F."/>
            <person name="Keller J."/>
        </authorList>
    </citation>
    <scope>NUCLEOTIDE SEQUENCE [LARGE SCALE GENOMIC DNA]</scope>
    <source>
        <strain evidence="4 5">SAG 2036</strain>
    </source>
</reference>
<dbReference type="Gene3D" id="2.20.25.20">
    <property type="match status" value="1"/>
</dbReference>
<feature type="region of interest" description="Disordered" evidence="3">
    <location>
        <begin position="1"/>
        <end position="26"/>
    </location>
</feature>
<dbReference type="AlphaFoldDB" id="A0AAW1NW37"/>